<name>A0ABX1T0B9_PELUQ</name>
<dbReference type="GO" id="GO:0016301">
    <property type="term" value="F:kinase activity"/>
    <property type="evidence" value="ECO:0007669"/>
    <property type="project" value="UniProtKB-KW"/>
</dbReference>
<evidence type="ECO:0000256" key="11">
    <source>
        <dbReference type="ARBA" id="ARBA00023012"/>
    </source>
</evidence>
<dbReference type="EC" id="2.7.13.3" evidence="3"/>
<evidence type="ECO:0000256" key="3">
    <source>
        <dbReference type="ARBA" id="ARBA00012438"/>
    </source>
</evidence>
<keyword evidence="6" id="KW-0597">Phosphoprotein</keyword>
<feature type="transmembrane region" description="Helical" evidence="13">
    <location>
        <begin position="165"/>
        <end position="184"/>
    </location>
</feature>
<dbReference type="PRINTS" id="PR00344">
    <property type="entry name" value="BCTRLSENSOR"/>
</dbReference>
<dbReference type="InterPro" id="IPR003594">
    <property type="entry name" value="HATPase_dom"/>
</dbReference>
<keyword evidence="5" id="KW-0997">Cell inner membrane</keyword>
<organism evidence="15 16">
    <name type="scientific">Pelagibacter ubique</name>
    <dbReference type="NCBI Taxonomy" id="198252"/>
    <lineage>
        <taxon>Bacteria</taxon>
        <taxon>Pseudomonadati</taxon>
        <taxon>Pseudomonadota</taxon>
        <taxon>Alphaproteobacteria</taxon>
        <taxon>Candidatus Pelagibacterales</taxon>
        <taxon>Candidatus Pelagibacteraceae</taxon>
        <taxon>Candidatus Pelagibacter</taxon>
    </lineage>
</organism>
<evidence type="ECO:0000256" key="6">
    <source>
        <dbReference type="ARBA" id="ARBA00022553"/>
    </source>
</evidence>
<dbReference type="InterPro" id="IPR004358">
    <property type="entry name" value="Sig_transdc_His_kin-like_C"/>
</dbReference>
<comment type="catalytic activity">
    <reaction evidence="1">
        <text>ATP + protein L-histidine = ADP + protein N-phospho-L-histidine.</text>
        <dbReference type="EC" id="2.7.13.3"/>
    </reaction>
</comment>
<dbReference type="PROSITE" id="PS50109">
    <property type="entry name" value="HIS_KIN"/>
    <property type="match status" value="1"/>
</dbReference>
<dbReference type="SMART" id="SM00388">
    <property type="entry name" value="HisKA"/>
    <property type="match status" value="1"/>
</dbReference>
<dbReference type="Proteomes" id="UP001166004">
    <property type="component" value="Unassembled WGS sequence"/>
</dbReference>
<accession>A0ABX1T0B9</accession>
<keyword evidence="9 15" id="KW-0418">Kinase</keyword>
<comment type="caution">
    <text evidence="15">The sequence shown here is derived from an EMBL/GenBank/DDBJ whole genome shotgun (WGS) entry which is preliminary data.</text>
</comment>
<comment type="subcellular location">
    <subcellularLocation>
        <location evidence="2">Cell inner membrane</location>
        <topology evidence="2">Multi-pass membrane protein</topology>
    </subcellularLocation>
</comment>
<dbReference type="InterPro" id="IPR050980">
    <property type="entry name" value="2C_sensor_his_kinase"/>
</dbReference>
<keyword evidence="16" id="KW-1185">Reference proteome</keyword>
<feature type="transmembrane region" description="Helical" evidence="13">
    <location>
        <begin position="21"/>
        <end position="46"/>
    </location>
</feature>
<sequence length="439" mass="50533">MSYGLSKFIKNLLPKRLFYRALLIVAVPIIVLQLIITVVFFDSLWIKTNKGMTRALVGEMKTFIVAHENGKYNNNDLSGLFSIYLDLNVEYKGYQLLDKPLKDRWFSPIDRTLRRELKSNIGAGKYWFDTTSYKELIHINIKQNDGYFEFFIPKDRVASTSARMFALWITLPALLMITIAIIFLKNQTRPIVNLAKAAAKFGRGENIDEYRPSGALEIRQAGLEFDKMRKRIMRHLTQRSEMLSGISHDLRTPLTRLKLQLSFIKNEEQSKKMSLDIDEMEKMLNEYLQFTSSTYLEKNEDFDISELIKNTIDKYDNSNISKVIIPRVYMNGRKNLIQRSLNNIIDNSIKHANKISVELSKKNNNIIIIVDDDGLGIPENEYQNVFKPFYKLDKSRGNSKSSVGLGLSITSDIIKSHGGNIILEKSPLNGLRVKVFLPL</sequence>
<dbReference type="CDD" id="cd00082">
    <property type="entry name" value="HisKA"/>
    <property type="match status" value="1"/>
</dbReference>
<evidence type="ECO:0000313" key="16">
    <source>
        <dbReference type="Proteomes" id="UP001166004"/>
    </source>
</evidence>
<dbReference type="InterPro" id="IPR036097">
    <property type="entry name" value="HisK_dim/P_sf"/>
</dbReference>
<evidence type="ECO:0000256" key="10">
    <source>
        <dbReference type="ARBA" id="ARBA00022989"/>
    </source>
</evidence>
<keyword evidence="10 13" id="KW-1133">Transmembrane helix</keyword>
<evidence type="ECO:0000256" key="8">
    <source>
        <dbReference type="ARBA" id="ARBA00022692"/>
    </source>
</evidence>
<evidence type="ECO:0000256" key="2">
    <source>
        <dbReference type="ARBA" id="ARBA00004429"/>
    </source>
</evidence>
<proteinExistence type="predicted"/>
<dbReference type="PANTHER" id="PTHR44936">
    <property type="entry name" value="SENSOR PROTEIN CREC"/>
    <property type="match status" value="1"/>
</dbReference>
<dbReference type="Pfam" id="PF00512">
    <property type="entry name" value="HisKA"/>
    <property type="match status" value="1"/>
</dbReference>
<dbReference type="InterPro" id="IPR005467">
    <property type="entry name" value="His_kinase_dom"/>
</dbReference>
<dbReference type="Gene3D" id="1.10.287.130">
    <property type="match status" value="1"/>
</dbReference>
<keyword evidence="4" id="KW-1003">Cell membrane</keyword>
<keyword evidence="11" id="KW-0902">Two-component regulatory system</keyword>
<evidence type="ECO:0000256" key="12">
    <source>
        <dbReference type="ARBA" id="ARBA00023136"/>
    </source>
</evidence>
<evidence type="ECO:0000256" key="7">
    <source>
        <dbReference type="ARBA" id="ARBA00022679"/>
    </source>
</evidence>
<evidence type="ECO:0000256" key="9">
    <source>
        <dbReference type="ARBA" id="ARBA00022777"/>
    </source>
</evidence>
<dbReference type="InterPro" id="IPR003661">
    <property type="entry name" value="HisK_dim/P_dom"/>
</dbReference>
<evidence type="ECO:0000256" key="5">
    <source>
        <dbReference type="ARBA" id="ARBA00022519"/>
    </source>
</evidence>
<keyword evidence="7" id="KW-0808">Transferase</keyword>
<evidence type="ECO:0000256" key="13">
    <source>
        <dbReference type="SAM" id="Phobius"/>
    </source>
</evidence>
<feature type="domain" description="Histidine kinase" evidence="14">
    <location>
        <begin position="245"/>
        <end position="439"/>
    </location>
</feature>
<gene>
    <name evidence="15" type="ORF">VP91_00006970</name>
</gene>
<dbReference type="PANTHER" id="PTHR44936:SF5">
    <property type="entry name" value="SENSOR HISTIDINE KINASE ENVZ"/>
    <property type="match status" value="1"/>
</dbReference>
<keyword evidence="8 13" id="KW-0812">Transmembrane</keyword>
<dbReference type="Gene3D" id="3.30.565.10">
    <property type="entry name" value="Histidine kinase-like ATPase, C-terminal domain"/>
    <property type="match status" value="1"/>
</dbReference>
<dbReference type="RefSeq" id="WP_169036041.1">
    <property type="nucleotide sequence ID" value="NZ_LANA01000001.1"/>
</dbReference>
<dbReference type="Pfam" id="PF02518">
    <property type="entry name" value="HATPase_c"/>
    <property type="match status" value="1"/>
</dbReference>
<dbReference type="EMBL" id="LANA01000001">
    <property type="protein sequence ID" value="NMN67553.1"/>
    <property type="molecule type" value="Genomic_DNA"/>
</dbReference>
<protein>
    <recommendedName>
        <fullName evidence="3">histidine kinase</fullName>
        <ecNumber evidence="3">2.7.13.3</ecNumber>
    </recommendedName>
</protein>
<dbReference type="SUPFAM" id="SSF55874">
    <property type="entry name" value="ATPase domain of HSP90 chaperone/DNA topoisomerase II/histidine kinase"/>
    <property type="match status" value="1"/>
</dbReference>
<dbReference type="SUPFAM" id="SSF47384">
    <property type="entry name" value="Homodimeric domain of signal transducing histidine kinase"/>
    <property type="match status" value="1"/>
</dbReference>
<reference evidence="15 16" key="1">
    <citation type="submission" date="2019-07" db="EMBL/GenBank/DDBJ databases">
        <title>SAR11 Genome Evolution.</title>
        <authorList>
            <person name="Giovannoni S."/>
        </authorList>
    </citation>
    <scope>NUCLEOTIDE SEQUENCE [LARGE SCALE GENOMIC DNA]</scope>
    <source>
        <strain evidence="15 16">HTCC9565</strain>
    </source>
</reference>
<evidence type="ECO:0000256" key="4">
    <source>
        <dbReference type="ARBA" id="ARBA00022475"/>
    </source>
</evidence>
<dbReference type="InterPro" id="IPR036890">
    <property type="entry name" value="HATPase_C_sf"/>
</dbReference>
<evidence type="ECO:0000259" key="14">
    <source>
        <dbReference type="PROSITE" id="PS50109"/>
    </source>
</evidence>
<evidence type="ECO:0000256" key="1">
    <source>
        <dbReference type="ARBA" id="ARBA00000085"/>
    </source>
</evidence>
<keyword evidence="12 13" id="KW-0472">Membrane</keyword>
<evidence type="ECO:0000313" key="15">
    <source>
        <dbReference type="EMBL" id="NMN67553.1"/>
    </source>
</evidence>
<dbReference type="SMART" id="SM00387">
    <property type="entry name" value="HATPase_c"/>
    <property type="match status" value="1"/>
</dbReference>